<dbReference type="OrthoDB" id="749011at2759"/>
<accession>I0YIN4</accession>
<dbReference type="Gene3D" id="3.30.1370.210">
    <property type="match status" value="1"/>
</dbReference>
<gene>
    <name evidence="5" type="ORF">COCSUDRAFT_60449</name>
</gene>
<dbReference type="PANTHER" id="PTHR14493">
    <property type="entry name" value="UNKEMPT FAMILY MEMBER"/>
    <property type="match status" value="1"/>
</dbReference>
<dbReference type="GeneID" id="17036160"/>
<dbReference type="SMART" id="SM00356">
    <property type="entry name" value="ZnF_C3H1"/>
    <property type="match status" value="2"/>
</dbReference>
<dbReference type="InterPro" id="IPR000571">
    <property type="entry name" value="Znf_CCCH"/>
</dbReference>
<comment type="caution">
    <text evidence="5">The sequence shown here is derived from an EMBL/GenBank/DDBJ whole genome shotgun (WGS) entry which is preliminary data.</text>
</comment>
<keyword evidence="6" id="KW-1185">Reference proteome</keyword>
<dbReference type="EMBL" id="AGSI01000025">
    <property type="protein sequence ID" value="EIE18253.1"/>
    <property type="molecule type" value="Genomic_DNA"/>
</dbReference>
<dbReference type="Proteomes" id="UP000007264">
    <property type="component" value="Unassembled WGS sequence"/>
</dbReference>
<dbReference type="GO" id="GO:0008270">
    <property type="term" value="F:zinc ion binding"/>
    <property type="evidence" value="ECO:0007669"/>
    <property type="project" value="UniProtKB-KW"/>
</dbReference>
<protein>
    <recommendedName>
        <fullName evidence="4">C3H1-type domain-containing protein</fullName>
    </recommendedName>
</protein>
<keyword evidence="2" id="KW-0863">Zinc-finger</keyword>
<evidence type="ECO:0000259" key="4">
    <source>
        <dbReference type="SMART" id="SM00356"/>
    </source>
</evidence>
<dbReference type="InterPro" id="IPR045234">
    <property type="entry name" value="Unkempt-like"/>
</dbReference>
<dbReference type="eggNOG" id="KOG1595">
    <property type="taxonomic scope" value="Eukaryota"/>
</dbReference>
<dbReference type="PANTHER" id="PTHR14493:SF50">
    <property type="entry name" value="RING FINGER PROTEIN UNKEMPT"/>
    <property type="match status" value="1"/>
</dbReference>
<evidence type="ECO:0000313" key="5">
    <source>
        <dbReference type="EMBL" id="EIE18253.1"/>
    </source>
</evidence>
<feature type="domain" description="C3H1-type" evidence="4">
    <location>
        <begin position="66"/>
        <end position="89"/>
    </location>
</feature>
<feature type="domain" description="C3H1-type" evidence="4">
    <location>
        <begin position="34"/>
        <end position="57"/>
    </location>
</feature>
<proteinExistence type="predicted"/>
<dbReference type="AlphaFoldDB" id="I0YIN4"/>
<evidence type="ECO:0000256" key="1">
    <source>
        <dbReference type="ARBA" id="ARBA00022723"/>
    </source>
</evidence>
<keyword evidence="3" id="KW-0862">Zinc</keyword>
<dbReference type="KEGG" id="csl:COCSUDRAFT_60449"/>
<dbReference type="RefSeq" id="XP_005642797.1">
    <property type="nucleotide sequence ID" value="XM_005642740.1"/>
</dbReference>
<evidence type="ECO:0000256" key="2">
    <source>
        <dbReference type="ARBA" id="ARBA00022771"/>
    </source>
</evidence>
<evidence type="ECO:0000256" key="3">
    <source>
        <dbReference type="ARBA" id="ARBA00022833"/>
    </source>
</evidence>
<evidence type="ECO:0000313" key="6">
    <source>
        <dbReference type="Proteomes" id="UP000007264"/>
    </source>
</evidence>
<sequence>MAEQTDTLMEAPQAAATCNSAAAEEEPELFKADDFRIYCMKARKCPRGDSCPYAHNVFEYWLHPSRYRTQLCKDGAACARRICFFAHSPLELRADAPKPHVSPEALASATAAAALEAARSNAPAGEADQAEVNLLSKLLKAHGGSDRPALEHLQAQAAGGHFAQDQQQQLVDALATLLLSNGFLQQELPEAQSQPPPAFDDRLELSAMGKFHSVPMYAQSRHHPGSMRAPRRHRSVDLVSSLAAVAAPVAFTNDNIIPESYNFLAGAAADRPPRYSRREEAAYNAGVVAAIQQQPQQQQWGVGDAAEFMQSLQQAARAQAAAAAEAESAAAAKLHPCAAFPGGAFGASPFLSSPFAADSFAPTQPAMGATAEPGWTYEAEGMDLSGSNAFGFNTGRLSNDSTRFSFDTFSPTGGRRRSRSEGLPTDFRCSEDSMGSSVDCAPPASNWSNFASGAAATQAPFVNYQLSSLFASSAPFDAAAATRGF</sequence>
<name>I0YIN4_COCSC</name>
<keyword evidence="1" id="KW-0479">Metal-binding</keyword>
<reference evidence="5 6" key="1">
    <citation type="journal article" date="2012" name="Genome Biol.">
        <title>The genome of the polar eukaryotic microalga coccomyxa subellipsoidea reveals traits of cold adaptation.</title>
        <authorList>
            <person name="Blanc G."/>
            <person name="Agarkova I."/>
            <person name="Grimwood J."/>
            <person name="Kuo A."/>
            <person name="Brueggeman A."/>
            <person name="Dunigan D."/>
            <person name="Gurnon J."/>
            <person name="Ladunga I."/>
            <person name="Lindquist E."/>
            <person name="Lucas S."/>
            <person name="Pangilinan J."/>
            <person name="Proschold T."/>
            <person name="Salamov A."/>
            <person name="Schmutz J."/>
            <person name="Weeks D."/>
            <person name="Yamada T."/>
            <person name="Claverie J.M."/>
            <person name="Grigoriev I."/>
            <person name="Van Etten J."/>
            <person name="Lomsadze A."/>
            <person name="Borodovsky M."/>
        </authorList>
    </citation>
    <scope>NUCLEOTIDE SEQUENCE [LARGE SCALE GENOMIC DNA]</scope>
    <source>
        <strain evidence="5 6">C-169</strain>
    </source>
</reference>
<organism evidence="5 6">
    <name type="scientific">Coccomyxa subellipsoidea (strain C-169)</name>
    <name type="common">Green microalga</name>
    <dbReference type="NCBI Taxonomy" id="574566"/>
    <lineage>
        <taxon>Eukaryota</taxon>
        <taxon>Viridiplantae</taxon>
        <taxon>Chlorophyta</taxon>
        <taxon>core chlorophytes</taxon>
        <taxon>Trebouxiophyceae</taxon>
        <taxon>Trebouxiophyceae incertae sedis</taxon>
        <taxon>Coccomyxaceae</taxon>
        <taxon>Coccomyxa</taxon>
        <taxon>Coccomyxa subellipsoidea</taxon>
    </lineage>
</organism>